<evidence type="ECO:0000256" key="1">
    <source>
        <dbReference type="SAM" id="SignalP"/>
    </source>
</evidence>
<protein>
    <recommendedName>
        <fullName evidence="4">DUF4270 family protein</fullName>
    </recommendedName>
</protein>
<sequence length="436" mass="48237">MQKNKKRCAAVVGTLLCLLSTFLCSCQEGDLGIALPIDADQLIYTREIDTLTIRTATVYLDSVVTSASGTILAGRATPSQGGIMEAQGYFQLNAPSVPSTAQRVQFDSLVLFLKYAGTFGDTTQSQTLRVHALSVLPNYLRVYSHLSALAYNPPPLAQKTFRARPSRDSLLTFRLPDVLGQQLLEFFRNYTSLSEEMINGWNYGLTLVPEATDQAAILSFDATQSFVRLYYRDESTREPYQADLSIRTGNTQFNALRYAAGSWGALYSLARKGDEVPSRATGHETLVQLGVGLRTKLEIPYLQQLRHIEQYMALNRVFLDVQPVRKSLRDHTPPPTTLTLQVLNRSNQVVGNLQDFTGTTVSATYRVDLTALTLVDGYTFDLTNYFISVLDGSLENKGLLITVGTDDGSQVRGVALGDAQHATDRLRLRLYYTAGQ</sequence>
<comment type="caution">
    <text evidence="2">The sequence shown here is derived from an EMBL/GenBank/DDBJ whole genome shotgun (WGS) entry which is preliminary data.</text>
</comment>
<dbReference type="EMBL" id="JACHGF010000020">
    <property type="protein sequence ID" value="MBB5287543.1"/>
    <property type="molecule type" value="Genomic_DNA"/>
</dbReference>
<feature type="signal peptide" evidence="1">
    <location>
        <begin position="1"/>
        <end position="25"/>
    </location>
</feature>
<organism evidence="2 3">
    <name type="scientific">Rhabdobacter roseus</name>
    <dbReference type="NCBI Taxonomy" id="1655419"/>
    <lineage>
        <taxon>Bacteria</taxon>
        <taxon>Pseudomonadati</taxon>
        <taxon>Bacteroidota</taxon>
        <taxon>Cytophagia</taxon>
        <taxon>Cytophagales</taxon>
        <taxon>Cytophagaceae</taxon>
        <taxon>Rhabdobacter</taxon>
    </lineage>
</organism>
<dbReference type="Pfam" id="PF14092">
    <property type="entry name" value="DUF4270"/>
    <property type="match status" value="1"/>
</dbReference>
<name>A0A840U1S6_9BACT</name>
<dbReference type="InterPro" id="IPR025366">
    <property type="entry name" value="DUF4270"/>
</dbReference>
<evidence type="ECO:0000313" key="2">
    <source>
        <dbReference type="EMBL" id="MBB5287543.1"/>
    </source>
</evidence>
<accession>A0A840U1S6</accession>
<proteinExistence type="predicted"/>
<evidence type="ECO:0008006" key="4">
    <source>
        <dbReference type="Google" id="ProtNLM"/>
    </source>
</evidence>
<keyword evidence="1" id="KW-0732">Signal</keyword>
<dbReference type="RefSeq" id="WP_184179917.1">
    <property type="nucleotide sequence ID" value="NZ_JACHGF010000020.1"/>
</dbReference>
<gene>
    <name evidence="2" type="ORF">HNQ92_005707</name>
</gene>
<dbReference type="Proteomes" id="UP000557307">
    <property type="component" value="Unassembled WGS sequence"/>
</dbReference>
<dbReference type="AlphaFoldDB" id="A0A840U1S6"/>
<dbReference type="PROSITE" id="PS51257">
    <property type="entry name" value="PROKAR_LIPOPROTEIN"/>
    <property type="match status" value="1"/>
</dbReference>
<feature type="chain" id="PRO_5032311737" description="DUF4270 family protein" evidence="1">
    <location>
        <begin position="26"/>
        <end position="436"/>
    </location>
</feature>
<reference evidence="2 3" key="1">
    <citation type="submission" date="2020-08" db="EMBL/GenBank/DDBJ databases">
        <title>Genomic Encyclopedia of Type Strains, Phase IV (KMG-IV): sequencing the most valuable type-strain genomes for metagenomic binning, comparative biology and taxonomic classification.</title>
        <authorList>
            <person name="Goeker M."/>
        </authorList>
    </citation>
    <scope>NUCLEOTIDE SEQUENCE [LARGE SCALE GENOMIC DNA]</scope>
    <source>
        <strain evidence="2 3">DSM 105074</strain>
    </source>
</reference>
<keyword evidence="3" id="KW-1185">Reference proteome</keyword>
<evidence type="ECO:0000313" key="3">
    <source>
        <dbReference type="Proteomes" id="UP000557307"/>
    </source>
</evidence>